<gene>
    <name evidence="2" type="ORF">SKAU_G00086320</name>
</gene>
<feature type="compositionally biased region" description="Basic residues" evidence="1">
    <location>
        <begin position="60"/>
        <end position="77"/>
    </location>
</feature>
<evidence type="ECO:0000313" key="3">
    <source>
        <dbReference type="Proteomes" id="UP001152622"/>
    </source>
</evidence>
<protein>
    <submittedName>
        <fullName evidence="2">Uncharacterized protein</fullName>
    </submittedName>
</protein>
<name>A0A9Q1FVH4_SYNKA</name>
<proteinExistence type="predicted"/>
<accession>A0A9Q1FVH4</accession>
<organism evidence="2 3">
    <name type="scientific">Synaphobranchus kaupii</name>
    <name type="common">Kaup's arrowtooth eel</name>
    <dbReference type="NCBI Taxonomy" id="118154"/>
    <lineage>
        <taxon>Eukaryota</taxon>
        <taxon>Metazoa</taxon>
        <taxon>Chordata</taxon>
        <taxon>Craniata</taxon>
        <taxon>Vertebrata</taxon>
        <taxon>Euteleostomi</taxon>
        <taxon>Actinopterygii</taxon>
        <taxon>Neopterygii</taxon>
        <taxon>Teleostei</taxon>
        <taxon>Anguilliformes</taxon>
        <taxon>Synaphobranchidae</taxon>
        <taxon>Synaphobranchus</taxon>
    </lineage>
</organism>
<reference evidence="2" key="1">
    <citation type="journal article" date="2023" name="Science">
        <title>Genome structures resolve the early diversification of teleost fishes.</title>
        <authorList>
            <person name="Parey E."/>
            <person name="Louis A."/>
            <person name="Montfort J."/>
            <person name="Bouchez O."/>
            <person name="Roques C."/>
            <person name="Iampietro C."/>
            <person name="Lluch J."/>
            <person name="Castinel A."/>
            <person name="Donnadieu C."/>
            <person name="Desvignes T."/>
            <person name="Floi Bucao C."/>
            <person name="Jouanno E."/>
            <person name="Wen M."/>
            <person name="Mejri S."/>
            <person name="Dirks R."/>
            <person name="Jansen H."/>
            <person name="Henkel C."/>
            <person name="Chen W.J."/>
            <person name="Zahm M."/>
            <person name="Cabau C."/>
            <person name="Klopp C."/>
            <person name="Thompson A.W."/>
            <person name="Robinson-Rechavi M."/>
            <person name="Braasch I."/>
            <person name="Lecointre G."/>
            <person name="Bobe J."/>
            <person name="Postlethwait J.H."/>
            <person name="Berthelot C."/>
            <person name="Roest Crollius H."/>
            <person name="Guiguen Y."/>
        </authorList>
    </citation>
    <scope>NUCLEOTIDE SEQUENCE</scope>
    <source>
        <strain evidence="2">WJC10195</strain>
    </source>
</reference>
<keyword evidence="3" id="KW-1185">Reference proteome</keyword>
<feature type="region of interest" description="Disordered" evidence="1">
    <location>
        <begin position="17"/>
        <end position="108"/>
    </location>
</feature>
<evidence type="ECO:0000256" key="1">
    <source>
        <dbReference type="SAM" id="MobiDB-lite"/>
    </source>
</evidence>
<sequence>MRPVRATLFLRLEPRAGLNDVQEEGDEEAAAKRGIRGGRSGSRRSSIAATAVESGDGGSPRRRRACRLRVTRDRRRFGATERAAQTPVPARQKHSERSRWNTPSPALTLPETHPSFCGTLRLFFYSLSGAGEVLKEVAGEGWR</sequence>
<comment type="caution">
    <text evidence="2">The sequence shown here is derived from an EMBL/GenBank/DDBJ whole genome shotgun (WGS) entry which is preliminary data.</text>
</comment>
<dbReference type="Proteomes" id="UP001152622">
    <property type="component" value="Chromosome 3"/>
</dbReference>
<dbReference type="EMBL" id="JAINUF010000003">
    <property type="protein sequence ID" value="KAJ8368604.1"/>
    <property type="molecule type" value="Genomic_DNA"/>
</dbReference>
<dbReference type="AlphaFoldDB" id="A0A9Q1FVH4"/>
<evidence type="ECO:0000313" key="2">
    <source>
        <dbReference type="EMBL" id="KAJ8368604.1"/>
    </source>
</evidence>